<dbReference type="AlphaFoldDB" id="A0A2Z7AZT7"/>
<evidence type="ECO:0000313" key="3">
    <source>
        <dbReference type="Proteomes" id="UP000250235"/>
    </source>
</evidence>
<sequence>MLYANWDTLSTTWGTTSWIKATPSCESWKTCTTRRQQHNSSRGTSGSNPSTESNKYSKRKSVDKYADAMLEIEVQPNAESRGISKQQLDSWITQQLERNNGKTVVTESANSPSKEMGDGSYPHASSFKVYGSYPLVLKPSILAQNLKFQNRSKPGPASHTGPKTSRAARDRPEPNPRRIQTSRHDIAGAAAGRRPPHEKSHGSRARRRAKRDARPRARSGAQRTSASQQWRTSCAIVANQRVARAALPATSDARPAAQHTHGRARRSARGGAHHRPNAARQARRSLAQRSGQQARSGARRIGHDARQARKLGRRSRDKSAASARPARAMALGVAPPRAAASGDCGSLRQSGPRLDPRLLRQAALEALTRSARTDSPRRVGRKRISGDNGRRRTAGGGGGSWRGEEGRLAL</sequence>
<feature type="compositionally biased region" description="Low complexity" evidence="1">
    <location>
        <begin position="320"/>
        <end position="330"/>
    </location>
</feature>
<reference evidence="2 3" key="1">
    <citation type="journal article" date="2015" name="Proc. Natl. Acad. Sci. U.S.A.">
        <title>The resurrection genome of Boea hygrometrica: A blueprint for survival of dehydration.</title>
        <authorList>
            <person name="Xiao L."/>
            <person name="Yang G."/>
            <person name="Zhang L."/>
            <person name="Yang X."/>
            <person name="Zhao S."/>
            <person name="Ji Z."/>
            <person name="Zhou Q."/>
            <person name="Hu M."/>
            <person name="Wang Y."/>
            <person name="Chen M."/>
            <person name="Xu Y."/>
            <person name="Jin H."/>
            <person name="Xiao X."/>
            <person name="Hu G."/>
            <person name="Bao F."/>
            <person name="Hu Y."/>
            <person name="Wan P."/>
            <person name="Li L."/>
            <person name="Deng X."/>
            <person name="Kuang T."/>
            <person name="Xiang C."/>
            <person name="Zhu J.K."/>
            <person name="Oliver M.J."/>
            <person name="He Y."/>
        </authorList>
    </citation>
    <scope>NUCLEOTIDE SEQUENCE [LARGE SCALE GENOMIC DNA]</scope>
    <source>
        <strain evidence="3">cv. XS01</strain>
    </source>
</reference>
<dbReference type="Proteomes" id="UP000250235">
    <property type="component" value="Unassembled WGS sequence"/>
</dbReference>
<evidence type="ECO:0000313" key="2">
    <source>
        <dbReference type="EMBL" id="KZV26993.1"/>
    </source>
</evidence>
<feature type="compositionally biased region" description="Polar residues" evidence="1">
    <location>
        <begin position="99"/>
        <end position="113"/>
    </location>
</feature>
<feature type="compositionally biased region" description="Basic residues" evidence="1">
    <location>
        <begin position="260"/>
        <end position="283"/>
    </location>
</feature>
<gene>
    <name evidence="2" type="ORF">F511_17359</name>
</gene>
<feature type="region of interest" description="Disordered" evidence="1">
    <location>
        <begin position="30"/>
        <end position="60"/>
    </location>
</feature>
<feature type="compositionally biased region" description="Basic and acidic residues" evidence="1">
    <location>
        <begin position="167"/>
        <end position="186"/>
    </location>
</feature>
<evidence type="ECO:0000256" key="1">
    <source>
        <dbReference type="SAM" id="MobiDB-lite"/>
    </source>
</evidence>
<feature type="compositionally biased region" description="Polar residues" evidence="1">
    <location>
        <begin position="30"/>
        <end position="54"/>
    </location>
</feature>
<name>A0A2Z7AZT7_9LAMI</name>
<feature type="compositionally biased region" description="Basic residues" evidence="1">
    <location>
        <begin position="202"/>
        <end position="217"/>
    </location>
</feature>
<feature type="region of interest" description="Disordered" evidence="1">
    <location>
        <begin position="149"/>
        <end position="231"/>
    </location>
</feature>
<feature type="compositionally biased region" description="Polar residues" evidence="1">
    <location>
        <begin position="221"/>
        <end position="231"/>
    </location>
</feature>
<organism evidence="2 3">
    <name type="scientific">Dorcoceras hygrometricum</name>
    <dbReference type="NCBI Taxonomy" id="472368"/>
    <lineage>
        <taxon>Eukaryota</taxon>
        <taxon>Viridiplantae</taxon>
        <taxon>Streptophyta</taxon>
        <taxon>Embryophyta</taxon>
        <taxon>Tracheophyta</taxon>
        <taxon>Spermatophyta</taxon>
        <taxon>Magnoliopsida</taxon>
        <taxon>eudicotyledons</taxon>
        <taxon>Gunneridae</taxon>
        <taxon>Pentapetalae</taxon>
        <taxon>asterids</taxon>
        <taxon>lamiids</taxon>
        <taxon>Lamiales</taxon>
        <taxon>Gesneriaceae</taxon>
        <taxon>Didymocarpoideae</taxon>
        <taxon>Trichosporeae</taxon>
        <taxon>Loxocarpinae</taxon>
        <taxon>Dorcoceras</taxon>
    </lineage>
</organism>
<proteinExistence type="predicted"/>
<keyword evidence="3" id="KW-1185">Reference proteome</keyword>
<protein>
    <submittedName>
        <fullName evidence="2">Uncharacterized protein</fullName>
    </submittedName>
</protein>
<dbReference type="EMBL" id="KV010720">
    <property type="protein sequence ID" value="KZV26993.1"/>
    <property type="molecule type" value="Genomic_DNA"/>
</dbReference>
<accession>A0A2Z7AZT7</accession>
<feature type="region of interest" description="Disordered" evidence="1">
    <location>
        <begin position="247"/>
        <end position="410"/>
    </location>
</feature>
<feature type="region of interest" description="Disordered" evidence="1">
    <location>
        <begin position="99"/>
        <end position="120"/>
    </location>
</feature>
<feature type="compositionally biased region" description="Low complexity" evidence="1">
    <location>
        <begin position="284"/>
        <end position="296"/>
    </location>
</feature>